<feature type="transmembrane region" description="Helical" evidence="6">
    <location>
        <begin position="337"/>
        <end position="359"/>
    </location>
</feature>
<evidence type="ECO:0000256" key="6">
    <source>
        <dbReference type="SAM" id="Phobius"/>
    </source>
</evidence>
<dbReference type="AlphaFoldDB" id="A0A090IXJ3"/>
<keyword evidence="5 6" id="KW-0472">Membrane</keyword>
<feature type="transmembrane region" description="Helical" evidence="6">
    <location>
        <begin position="244"/>
        <end position="264"/>
    </location>
</feature>
<dbReference type="GeneID" id="92961922"/>
<evidence type="ECO:0000256" key="2">
    <source>
        <dbReference type="ARBA" id="ARBA00022475"/>
    </source>
</evidence>
<evidence type="ECO:0000256" key="1">
    <source>
        <dbReference type="ARBA" id="ARBA00004651"/>
    </source>
</evidence>
<feature type="transmembrane region" description="Helical" evidence="6">
    <location>
        <begin position="296"/>
        <end position="316"/>
    </location>
</feature>
<evidence type="ECO:0000313" key="7">
    <source>
        <dbReference type="EMBL" id="CEE02402.1"/>
    </source>
</evidence>
<evidence type="ECO:0000256" key="5">
    <source>
        <dbReference type="ARBA" id="ARBA00023136"/>
    </source>
</evidence>
<dbReference type="Pfam" id="PF01943">
    <property type="entry name" value="Polysacc_synt"/>
    <property type="match status" value="1"/>
</dbReference>
<dbReference type="InterPro" id="IPR050833">
    <property type="entry name" value="Poly_Biosynth_Transport"/>
</dbReference>
<feature type="transmembrane region" description="Helical" evidence="6">
    <location>
        <begin position="493"/>
        <end position="512"/>
    </location>
</feature>
<keyword evidence="7" id="KW-0131">Cell cycle</keyword>
<keyword evidence="3 6" id="KW-0812">Transmembrane</keyword>
<dbReference type="PANTHER" id="PTHR30250:SF21">
    <property type="entry name" value="LIPID II FLIPPASE MURJ"/>
    <property type="match status" value="1"/>
</dbReference>
<gene>
    <name evidence="7" type="primary">ytgP</name>
    <name evidence="7" type="ORF">BT1A1_2584</name>
</gene>
<evidence type="ECO:0000256" key="4">
    <source>
        <dbReference type="ARBA" id="ARBA00022989"/>
    </source>
</evidence>
<dbReference type="PATRIC" id="fig|35841.6.peg.1208"/>
<name>A0A090IXJ3_9BACI</name>
<reference evidence="7 8" key="1">
    <citation type="submission" date="2014-07" db="EMBL/GenBank/DDBJ databases">
        <authorList>
            <person name="Wibberg Daniel"/>
        </authorList>
    </citation>
    <scope>NUCLEOTIDE SEQUENCE [LARGE SCALE GENOMIC DNA]</scope>
</reference>
<dbReference type="CDD" id="cd13124">
    <property type="entry name" value="MATE_SpoVB_like"/>
    <property type="match status" value="1"/>
</dbReference>
<dbReference type="RefSeq" id="WP_034771868.1">
    <property type="nucleotide sequence ID" value="NZ_CCRF01000072.1"/>
</dbReference>
<dbReference type="GO" id="GO:0051301">
    <property type="term" value="P:cell division"/>
    <property type="evidence" value="ECO:0007669"/>
    <property type="project" value="UniProtKB-KW"/>
</dbReference>
<dbReference type="EMBL" id="CCRF01000072">
    <property type="protein sequence ID" value="CEE02402.1"/>
    <property type="molecule type" value="Genomic_DNA"/>
</dbReference>
<feature type="transmembrane region" description="Helical" evidence="6">
    <location>
        <begin position="126"/>
        <end position="150"/>
    </location>
</feature>
<dbReference type="GO" id="GO:0005886">
    <property type="term" value="C:plasma membrane"/>
    <property type="evidence" value="ECO:0007669"/>
    <property type="project" value="UniProtKB-SubCell"/>
</dbReference>
<feature type="transmembrane region" description="Helical" evidence="6">
    <location>
        <begin position="398"/>
        <end position="414"/>
    </location>
</feature>
<feature type="transmembrane region" description="Helical" evidence="6">
    <location>
        <begin position="171"/>
        <end position="189"/>
    </location>
</feature>
<accession>A0A090IXJ3</accession>
<feature type="transmembrane region" description="Helical" evidence="6">
    <location>
        <begin position="371"/>
        <end position="391"/>
    </location>
</feature>
<dbReference type="PIRSF" id="PIRSF038958">
    <property type="entry name" value="PG_synth_SpoVB"/>
    <property type="match status" value="1"/>
</dbReference>
<feature type="transmembrane region" description="Helical" evidence="6">
    <location>
        <begin position="12"/>
        <end position="34"/>
    </location>
</feature>
<keyword evidence="7" id="KW-0132">Cell division</keyword>
<keyword evidence="8" id="KW-1185">Reference proteome</keyword>
<dbReference type="InterPro" id="IPR002797">
    <property type="entry name" value="Polysacc_synth"/>
</dbReference>
<dbReference type="eggNOG" id="COG2244">
    <property type="taxonomic scope" value="Bacteria"/>
</dbReference>
<dbReference type="STRING" id="35841.B4167_1191"/>
<dbReference type="PANTHER" id="PTHR30250">
    <property type="entry name" value="PST FAMILY PREDICTED COLANIC ACID TRANSPORTER"/>
    <property type="match status" value="1"/>
</dbReference>
<protein>
    <submittedName>
        <fullName evidence="7">Putative cell division protein YtgP</fullName>
    </submittedName>
</protein>
<dbReference type="InterPro" id="IPR024923">
    <property type="entry name" value="PG_synth_SpoVB"/>
</dbReference>
<feature type="transmembrane region" description="Helical" evidence="6">
    <location>
        <begin position="462"/>
        <end position="487"/>
    </location>
</feature>
<feature type="transmembrane region" description="Helical" evidence="6">
    <location>
        <begin position="195"/>
        <end position="216"/>
    </location>
</feature>
<sequence>MGSKFMRGTFILTLGTYISKFLGLIYIIPFFALVGDNGNALYNYGYVPYTIFISIATAGIPLAVSKFISKYNALEEYGVGRKLFKSGLVVMLLTGLASFIILYLLAPTFADIIIADKDQIIKSDDVVSVIRAVSFALIIVPFMSLIRGFFQGHQSMGPSAVSQVVEQIVRVAFLLIGALVVLKVFHGSVVTAVQVATFAAFVGAIGSLIVLLWYWYKRKPYLDELLRKDKGTIQISLKEIYKEIFISAIPFVVVGIANSLFQLVDQLIHNQAMANIGLAKIADASLAALNVNSHKIVIIPVSLATAFSVSLVPSITDAFVNHREKQLKSQMNQTFQVLLFLTLPASIGISILAEPFYTFFYKPDPFGTKILMIYAPVAILFALFSVTAAILQGLNQQKFTVFSLLLGLLFKLILNTPMIERFQTFGAIYATVIGYSVTIIINLIVIKYFANYKYRLVFRRGILIIIFNVIMGISVFLFYKLITLFIAPETKSMSLLIILVCTIIGAVIYFYLSFKSRLLYFLFPEQMQSLKKKLSS</sequence>
<keyword evidence="2" id="KW-1003">Cell membrane</keyword>
<evidence type="ECO:0000313" key="8">
    <source>
        <dbReference type="Proteomes" id="UP000040576"/>
    </source>
</evidence>
<feature type="transmembrane region" description="Helical" evidence="6">
    <location>
        <begin position="46"/>
        <end position="68"/>
    </location>
</feature>
<comment type="subcellular location">
    <subcellularLocation>
        <location evidence="1">Cell membrane</location>
        <topology evidence="1">Multi-pass membrane protein</topology>
    </subcellularLocation>
</comment>
<feature type="transmembrane region" description="Helical" evidence="6">
    <location>
        <begin position="88"/>
        <end position="106"/>
    </location>
</feature>
<keyword evidence="4 6" id="KW-1133">Transmembrane helix</keyword>
<dbReference type="Proteomes" id="UP000040576">
    <property type="component" value="Unassembled WGS sequence"/>
</dbReference>
<evidence type="ECO:0000256" key="3">
    <source>
        <dbReference type="ARBA" id="ARBA00022692"/>
    </source>
</evidence>
<proteinExistence type="predicted"/>
<organism evidence="7 8">
    <name type="scientific">Caldibacillus thermoamylovorans</name>
    <dbReference type="NCBI Taxonomy" id="35841"/>
    <lineage>
        <taxon>Bacteria</taxon>
        <taxon>Bacillati</taxon>
        <taxon>Bacillota</taxon>
        <taxon>Bacilli</taxon>
        <taxon>Bacillales</taxon>
        <taxon>Bacillaceae</taxon>
        <taxon>Caldibacillus</taxon>
    </lineage>
</organism>
<feature type="transmembrane region" description="Helical" evidence="6">
    <location>
        <begin position="426"/>
        <end position="450"/>
    </location>
</feature>